<feature type="compositionally biased region" description="Gly residues" evidence="1">
    <location>
        <begin position="14"/>
        <end position="26"/>
    </location>
</feature>
<keyword evidence="3" id="KW-1185">Reference proteome</keyword>
<dbReference type="PANTHER" id="PTHR35179:SF2">
    <property type="entry name" value="START DOMAIN-CONTAINING PROTEIN"/>
    <property type="match status" value="1"/>
</dbReference>
<gene>
    <name evidence="2" type="ORF">AAF712_008823</name>
</gene>
<protein>
    <submittedName>
        <fullName evidence="2">Uncharacterized protein</fullName>
    </submittedName>
</protein>
<evidence type="ECO:0000313" key="2">
    <source>
        <dbReference type="EMBL" id="KAL0064238.1"/>
    </source>
</evidence>
<accession>A0ABR2ZS53</accession>
<sequence>MSGYRGSSNRPYRGRGGGGRGRGSRGGSPPEWLDKITPYIVEEDTSECFVDQNGFRISASPLLPLIASVDFHHANEAKPFDWSSVDIITDRNGLRKLLRWIQGDADRDFRIDLQLAGKKTILFTRWEKHTKEYPMFSGTFGHNFEEASTKPAKGCEGSSGHHRVVHYNFGGLNMVVRSEVDAYRPAPGSSRSPLAAQRGSGIDDITAALQKTSIQTTTAETQRVSSGDTTLLLQKAGTVVPQESIAELKTASVKKLNTDRVKWDEIVLQMSIAQTPHLFLGVHDRGNFEQVQKKMAASSPELKAAEARVEPALLKLRRVLEDIKRLVITNGRLSLICRDGKLDVVERISRESCLPVEFLSKFDE</sequence>
<evidence type="ECO:0000256" key="1">
    <source>
        <dbReference type="SAM" id="MobiDB-lite"/>
    </source>
</evidence>
<proteinExistence type="predicted"/>
<feature type="region of interest" description="Disordered" evidence="1">
    <location>
        <begin position="1"/>
        <end position="31"/>
    </location>
</feature>
<dbReference type="PANTHER" id="PTHR35179">
    <property type="entry name" value="PROTEIN CBG02620"/>
    <property type="match status" value="1"/>
</dbReference>
<organism evidence="2 3">
    <name type="scientific">Marasmius tenuissimus</name>
    <dbReference type="NCBI Taxonomy" id="585030"/>
    <lineage>
        <taxon>Eukaryota</taxon>
        <taxon>Fungi</taxon>
        <taxon>Dikarya</taxon>
        <taxon>Basidiomycota</taxon>
        <taxon>Agaricomycotina</taxon>
        <taxon>Agaricomycetes</taxon>
        <taxon>Agaricomycetidae</taxon>
        <taxon>Agaricales</taxon>
        <taxon>Marasmiineae</taxon>
        <taxon>Marasmiaceae</taxon>
        <taxon>Marasmius</taxon>
    </lineage>
</organism>
<feature type="compositionally biased region" description="Low complexity" evidence="1">
    <location>
        <begin position="1"/>
        <end position="11"/>
    </location>
</feature>
<dbReference type="EMBL" id="JBBXMP010000065">
    <property type="protein sequence ID" value="KAL0064238.1"/>
    <property type="molecule type" value="Genomic_DNA"/>
</dbReference>
<name>A0ABR2ZS53_9AGAR</name>
<evidence type="ECO:0000313" key="3">
    <source>
        <dbReference type="Proteomes" id="UP001437256"/>
    </source>
</evidence>
<reference evidence="2 3" key="1">
    <citation type="submission" date="2024-05" db="EMBL/GenBank/DDBJ databases">
        <title>A draft genome resource for the thread blight pathogen Marasmius tenuissimus strain MS-2.</title>
        <authorList>
            <person name="Yulfo-Soto G.E."/>
            <person name="Baruah I.K."/>
            <person name="Amoako-Attah I."/>
            <person name="Bukari Y."/>
            <person name="Meinhardt L.W."/>
            <person name="Bailey B.A."/>
            <person name="Cohen S.P."/>
        </authorList>
    </citation>
    <scope>NUCLEOTIDE SEQUENCE [LARGE SCALE GENOMIC DNA]</scope>
    <source>
        <strain evidence="2 3">MS-2</strain>
    </source>
</reference>
<comment type="caution">
    <text evidence="2">The sequence shown here is derived from an EMBL/GenBank/DDBJ whole genome shotgun (WGS) entry which is preliminary data.</text>
</comment>
<dbReference type="Proteomes" id="UP001437256">
    <property type="component" value="Unassembled WGS sequence"/>
</dbReference>